<reference evidence="3 4" key="1">
    <citation type="submission" date="2016-07" db="EMBL/GenBank/DDBJ databases">
        <title>Pervasive Adenine N6-methylation of Active Genes in Fungi.</title>
        <authorList>
            <consortium name="DOE Joint Genome Institute"/>
            <person name="Mondo S.J."/>
            <person name="Dannebaum R.O."/>
            <person name="Kuo R.C."/>
            <person name="Labutti K."/>
            <person name="Haridas S."/>
            <person name="Kuo A."/>
            <person name="Salamov A."/>
            <person name="Ahrendt S.R."/>
            <person name="Lipzen A."/>
            <person name="Sullivan W."/>
            <person name="Andreopoulos W.B."/>
            <person name="Clum A."/>
            <person name="Lindquist E."/>
            <person name="Daum C."/>
            <person name="Ramamoorthy G.K."/>
            <person name="Gryganskyi A."/>
            <person name="Culley D."/>
            <person name="Magnuson J.K."/>
            <person name="James T.Y."/>
            <person name="O'Malley M.A."/>
            <person name="Stajich J.E."/>
            <person name="Spatafora J.W."/>
            <person name="Visel A."/>
            <person name="Grigoriev I.V."/>
        </authorList>
    </citation>
    <scope>NUCLEOTIDE SEQUENCE [LARGE SCALE GENOMIC DNA]</scope>
    <source>
        <strain evidence="3 4">CBS 115471</strain>
    </source>
</reference>
<sequence length="313" mass="36576">MHGGEESENEPLVDRTAALSLRSKRTERLRRKQATREKKQRARASLSNLPTELILEVLKSLKPSHVFNFALVNNRFYSIVRANSRVIGDEMIRRRYTLLAQCFPVPNLLSQVDPLIQPLLLDPPRQKNLVLHTRPYQHISPPDPNLICTCLTCILTWNNLCLVLDFAHWQKYLDAGEPIWMVPRGVLAVWNQDLIDRNARIVRKAFEDSLWHAHILEKHLESTVRSIRRHQANKGNKRKHVEMQEEDAASGTDKFLSGEGPTSLEFPHNRDLYYMLEAYLPNRWWRKAEKKWVYTIAGQHERDLELVVRFAAR</sequence>
<feature type="domain" description="F-box" evidence="2">
    <location>
        <begin position="43"/>
        <end position="95"/>
    </location>
</feature>
<dbReference type="Pfam" id="PF00646">
    <property type="entry name" value="F-box"/>
    <property type="match status" value="1"/>
</dbReference>
<dbReference type="PROSITE" id="PS50181">
    <property type="entry name" value="FBOX"/>
    <property type="match status" value="1"/>
</dbReference>
<evidence type="ECO:0000313" key="3">
    <source>
        <dbReference type="EMBL" id="ORY00974.1"/>
    </source>
</evidence>
<dbReference type="InterPro" id="IPR036047">
    <property type="entry name" value="F-box-like_dom_sf"/>
</dbReference>
<organism evidence="3 4">
    <name type="scientific">Clohesyomyces aquaticus</name>
    <dbReference type="NCBI Taxonomy" id="1231657"/>
    <lineage>
        <taxon>Eukaryota</taxon>
        <taxon>Fungi</taxon>
        <taxon>Dikarya</taxon>
        <taxon>Ascomycota</taxon>
        <taxon>Pezizomycotina</taxon>
        <taxon>Dothideomycetes</taxon>
        <taxon>Pleosporomycetidae</taxon>
        <taxon>Pleosporales</taxon>
        <taxon>Lindgomycetaceae</taxon>
        <taxon>Clohesyomyces</taxon>
    </lineage>
</organism>
<evidence type="ECO:0000259" key="2">
    <source>
        <dbReference type="PROSITE" id="PS50181"/>
    </source>
</evidence>
<accession>A0A1Y1YT36</accession>
<feature type="compositionally biased region" description="Basic residues" evidence="1">
    <location>
        <begin position="24"/>
        <end position="42"/>
    </location>
</feature>
<dbReference type="STRING" id="1231657.A0A1Y1YT36"/>
<dbReference type="SUPFAM" id="SSF81383">
    <property type="entry name" value="F-box domain"/>
    <property type="match status" value="1"/>
</dbReference>
<dbReference type="Proteomes" id="UP000193144">
    <property type="component" value="Unassembled WGS sequence"/>
</dbReference>
<evidence type="ECO:0000256" key="1">
    <source>
        <dbReference type="SAM" id="MobiDB-lite"/>
    </source>
</evidence>
<dbReference type="OrthoDB" id="3642468at2759"/>
<proteinExistence type="predicted"/>
<name>A0A1Y1YT36_9PLEO</name>
<dbReference type="AlphaFoldDB" id="A0A1Y1YT36"/>
<feature type="compositionally biased region" description="Basic residues" evidence="1">
    <location>
        <begin position="231"/>
        <end position="240"/>
    </location>
</feature>
<feature type="region of interest" description="Disordered" evidence="1">
    <location>
        <begin position="24"/>
        <end position="44"/>
    </location>
</feature>
<dbReference type="InterPro" id="IPR001810">
    <property type="entry name" value="F-box_dom"/>
</dbReference>
<dbReference type="Gene3D" id="1.20.1280.50">
    <property type="match status" value="1"/>
</dbReference>
<gene>
    <name evidence="3" type="ORF">BCR34DRAFT_494263</name>
</gene>
<comment type="caution">
    <text evidence="3">The sequence shown here is derived from an EMBL/GenBank/DDBJ whole genome shotgun (WGS) entry which is preliminary data.</text>
</comment>
<dbReference type="EMBL" id="MCFA01000176">
    <property type="protein sequence ID" value="ORY00974.1"/>
    <property type="molecule type" value="Genomic_DNA"/>
</dbReference>
<evidence type="ECO:0000313" key="4">
    <source>
        <dbReference type="Proteomes" id="UP000193144"/>
    </source>
</evidence>
<feature type="region of interest" description="Disordered" evidence="1">
    <location>
        <begin position="231"/>
        <end position="262"/>
    </location>
</feature>
<keyword evidence="4" id="KW-1185">Reference proteome</keyword>
<protein>
    <recommendedName>
        <fullName evidence="2">F-box domain-containing protein</fullName>
    </recommendedName>
</protein>